<comment type="similarity">
    <text evidence="5">Belongs to the FliO/MopB family.</text>
</comment>
<dbReference type="GO" id="GO:0044781">
    <property type="term" value="P:bacterial-type flagellum organization"/>
    <property type="evidence" value="ECO:0007669"/>
    <property type="project" value="UniProtKB-UniRule"/>
</dbReference>
<evidence type="ECO:0000256" key="3">
    <source>
        <dbReference type="ARBA" id="ARBA00022989"/>
    </source>
</evidence>
<dbReference type="GO" id="GO:0005886">
    <property type="term" value="C:plasma membrane"/>
    <property type="evidence" value="ECO:0007669"/>
    <property type="project" value="UniProtKB-SubCell"/>
</dbReference>
<sequence length="98" mass="10753">MELDLINTGLKTMAMLFIVLGFLILVLYLVKKFILPKGKAKGDMLIKVLSTLHLSSKQRVEVIEISGEKIVLGVAPGSISFLTKLSDIKKDHRVSDGS</sequence>
<keyword evidence="5" id="KW-0975">Bacterial flagellum</keyword>
<dbReference type="GO" id="GO:0009425">
    <property type="term" value="C:bacterial-type flagellum basal body"/>
    <property type="evidence" value="ECO:0007669"/>
    <property type="project" value="UniProtKB-SubCell"/>
</dbReference>
<evidence type="ECO:0000256" key="5">
    <source>
        <dbReference type="RuleBase" id="RU362064"/>
    </source>
</evidence>
<comment type="subcellular location">
    <subcellularLocation>
        <location evidence="5">Cell membrane</location>
    </subcellularLocation>
    <subcellularLocation>
        <location evidence="5">Bacterial flagellum basal body</location>
    </subcellularLocation>
</comment>
<organism evidence="6 7">
    <name type="scientific">Candidatus Desulfatibia vada</name>
    <dbReference type="NCBI Taxonomy" id="2841696"/>
    <lineage>
        <taxon>Bacteria</taxon>
        <taxon>Pseudomonadati</taxon>
        <taxon>Thermodesulfobacteriota</taxon>
        <taxon>Desulfobacteria</taxon>
        <taxon>Desulfobacterales</taxon>
        <taxon>Desulfobacterales incertae sedis</taxon>
        <taxon>Candidatus Desulfatibia</taxon>
    </lineage>
</organism>
<name>A0A8J6TQB7_9BACT</name>
<keyword evidence="6" id="KW-0282">Flagellum</keyword>
<keyword evidence="6" id="KW-0966">Cell projection</keyword>
<accession>A0A8J6TQB7</accession>
<keyword evidence="6" id="KW-0969">Cilium</keyword>
<dbReference type="EMBL" id="JACNIG010000201">
    <property type="protein sequence ID" value="MBC8432053.1"/>
    <property type="molecule type" value="Genomic_DNA"/>
</dbReference>
<dbReference type="AlphaFoldDB" id="A0A8J6TQB7"/>
<feature type="transmembrane region" description="Helical" evidence="5">
    <location>
        <begin position="12"/>
        <end position="30"/>
    </location>
</feature>
<comment type="caution">
    <text evidence="6">The sequence shown here is derived from an EMBL/GenBank/DDBJ whole genome shotgun (WGS) entry which is preliminary data.</text>
</comment>
<keyword evidence="2 5" id="KW-0812">Transmembrane</keyword>
<keyword evidence="4 5" id="KW-0472">Membrane</keyword>
<evidence type="ECO:0000313" key="7">
    <source>
        <dbReference type="Proteomes" id="UP000605201"/>
    </source>
</evidence>
<dbReference type="Proteomes" id="UP000605201">
    <property type="component" value="Unassembled WGS sequence"/>
</dbReference>
<dbReference type="InterPro" id="IPR022781">
    <property type="entry name" value="Flagellar_biosynth_FliO"/>
</dbReference>
<evidence type="ECO:0000256" key="4">
    <source>
        <dbReference type="ARBA" id="ARBA00023136"/>
    </source>
</evidence>
<proteinExistence type="inferred from homology"/>
<evidence type="ECO:0000256" key="2">
    <source>
        <dbReference type="ARBA" id="ARBA00022692"/>
    </source>
</evidence>
<reference evidence="6 7" key="1">
    <citation type="submission" date="2020-08" db="EMBL/GenBank/DDBJ databases">
        <title>Bridging the membrane lipid divide: bacteria of the FCB group superphylum have the potential to synthesize archaeal ether lipids.</title>
        <authorList>
            <person name="Villanueva L."/>
            <person name="Von Meijenfeldt F.A.B."/>
            <person name="Westbye A.B."/>
            <person name="Yadav S."/>
            <person name="Hopmans E.C."/>
            <person name="Dutilh B.E."/>
            <person name="Sinninghe Damste J.S."/>
        </authorList>
    </citation>
    <scope>NUCLEOTIDE SEQUENCE [LARGE SCALE GENOMIC DNA]</scope>
    <source>
        <strain evidence="6">NIOZ-UU17</strain>
    </source>
</reference>
<dbReference type="Pfam" id="PF04347">
    <property type="entry name" value="FliO"/>
    <property type="match status" value="1"/>
</dbReference>
<evidence type="ECO:0000313" key="6">
    <source>
        <dbReference type="EMBL" id="MBC8432053.1"/>
    </source>
</evidence>
<protein>
    <recommendedName>
        <fullName evidence="5">Flagellar protein</fullName>
    </recommendedName>
</protein>
<gene>
    <name evidence="6" type="primary">fliO</name>
    <name evidence="6" type="ORF">H8D96_09045</name>
</gene>
<dbReference type="NCBIfam" id="TIGR03500">
    <property type="entry name" value="FliO_TIGR"/>
    <property type="match status" value="1"/>
</dbReference>
<keyword evidence="1 5" id="KW-1003">Cell membrane</keyword>
<evidence type="ECO:0000256" key="1">
    <source>
        <dbReference type="ARBA" id="ARBA00022475"/>
    </source>
</evidence>
<keyword evidence="3 5" id="KW-1133">Transmembrane helix</keyword>